<dbReference type="InterPro" id="IPR001647">
    <property type="entry name" value="HTH_TetR"/>
</dbReference>
<keyword evidence="3" id="KW-0804">Transcription</keyword>
<evidence type="ECO:0000256" key="2">
    <source>
        <dbReference type="ARBA" id="ARBA00023125"/>
    </source>
</evidence>
<proteinExistence type="predicted"/>
<feature type="DNA-binding region" description="H-T-H motif" evidence="4">
    <location>
        <begin position="33"/>
        <end position="52"/>
    </location>
</feature>
<sequence length="244" mass="26282">MVSPIQANEPTKARRILDATRELVLEHGIRKVTIADIARQAGVGKGTLYLYWSNKEELLLGLFGRELIAELGRVAKALDAEPDLVRPRRLAPLMIRTAIDRPLPRHLHAGDVDTLRLLAHNGATSEVFARAAPSALAAAVLGVLRRHGLVRTDRPEADQALALHALLIGFLDTRTDARAAFAIASDIDPEEVMADAVGLLLEPARPATEASVHTAAAEVLSTFDQVRANIAEHLASLENAPVDP</sequence>
<dbReference type="Pfam" id="PF00440">
    <property type="entry name" value="TetR_N"/>
    <property type="match status" value="1"/>
</dbReference>
<dbReference type="InterPro" id="IPR009057">
    <property type="entry name" value="Homeodomain-like_sf"/>
</dbReference>
<name>A0ABR9P262_9ACTN</name>
<dbReference type="Gene3D" id="1.10.357.10">
    <property type="entry name" value="Tetracycline Repressor, domain 2"/>
    <property type="match status" value="1"/>
</dbReference>
<keyword evidence="1" id="KW-0805">Transcription regulation</keyword>
<evidence type="ECO:0000313" key="6">
    <source>
        <dbReference type="EMBL" id="MBE2997919.1"/>
    </source>
</evidence>
<evidence type="ECO:0000256" key="3">
    <source>
        <dbReference type="ARBA" id="ARBA00023163"/>
    </source>
</evidence>
<feature type="domain" description="HTH tetR-type" evidence="5">
    <location>
        <begin position="10"/>
        <end position="70"/>
    </location>
</feature>
<dbReference type="EMBL" id="JADBGI010000003">
    <property type="protein sequence ID" value="MBE2997919.1"/>
    <property type="molecule type" value="Genomic_DNA"/>
</dbReference>
<organism evidence="6 7">
    <name type="scientific">Nocardiopsis coralli</name>
    <dbReference type="NCBI Taxonomy" id="2772213"/>
    <lineage>
        <taxon>Bacteria</taxon>
        <taxon>Bacillati</taxon>
        <taxon>Actinomycetota</taxon>
        <taxon>Actinomycetes</taxon>
        <taxon>Streptosporangiales</taxon>
        <taxon>Nocardiopsidaceae</taxon>
        <taxon>Nocardiopsis</taxon>
    </lineage>
</organism>
<dbReference type="RefSeq" id="WP_193120564.1">
    <property type="nucleotide sequence ID" value="NZ_JADBGI010000003.1"/>
</dbReference>
<protein>
    <submittedName>
        <fullName evidence="6">TetR/AcrR family transcriptional regulator</fullName>
    </submittedName>
</protein>
<dbReference type="PRINTS" id="PR00455">
    <property type="entry name" value="HTHTETR"/>
</dbReference>
<gene>
    <name evidence="6" type="ORF">IDM40_04230</name>
</gene>
<accession>A0ABR9P262</accession>
<dbReference type="PROSITE" id="PS50977">
    <property type="entry name" value="HTH_TETR_2"/>
    <property type="match status" value="1"/>
</dbReference>
<dbReference type="PANTHER" id="PTHR30055:SF234">
    <property type="entry name" value="HTH-TYPE TRANSCRIPTIONAL REGULATOR BETI"/>
    <property type="match status" value="1"/>
</dbReference>
<evidence type="ECO:0000256" key="4">
    <source>
        <dbReference type="PROSITE-ProRule" id="PRU00335"/>
    </source>
</evidence>
<dbReference type="PROSITE" id="PS01081">
    <property type="entry name" value="HTH_TETR_1"/>
    <property type="match status" value="1"/>
</dbReference>
<dbReference type="InterPro" id="IPR050109">
    <property type="entry name" value="HTH-type_TetR-like_transc_reg"/>
</dbReference>
<keyword evidence="2 4" id="KW-0238">DNA-binding</keyword>
<evidence type="ECO:0000313" key="7">
    <source>
        <dbReference type="Proteomes" id="UP000806528"/>
    </source>
</evidence>
<comment type="caution">
    <text evidence="6">The sequence shown here is derived from an EMBL/GenBank/DDBJ whole genome shotgun (WGS) entry which is preliminary data.</text>
</comment>
<dbReference type="Proteomes" id="UP000806528">
    <property type="component" value="Unassembled WGS sequence"/>
</dbReference>
<keyword evidence="7" id="KW-1185">Reference proteome</keyword>
<evidence type="ECO:0000256" key="1">
    <source>
        <dbReference type="ARBA" id="ARBA00023015"/>
    </source>
</evidence>
<dbReference type="PANTHER" id="PTHR30055">
    <property type="entry name" value="HTH-TYPE TRANSCRIPTIONAL REGULATOR RUTR"/>
    <property type="match status" value="1"/>
</dbReference>
<dbReference type="InterPro" id="IPR023772">
    <property type="entry name" value="DNA-bd_HTH_TetR-type_CS"/>
</dbReference>
<evidence type="ECO:0000259" key="5">
    <source>
        <dbReference type="PROSITE" id="PS50977"/>
    </source>
</evidence>
<dbReference type="SUPFAM" id="SSF46689">
    <property type="entry name" value="Homeodomain-like"/>
    <property type="match status" value="1"/>
</dbReference>
<reference evidence="6 7" key="1">
    <citation type="submission" date="2020-09" db="EMBL/GenBank/DDBJ databases">
        <title>Diversity and distribution of actinomycetes associated with coral in the coast of Hainan.</title>
        <authorList>
            <person name="Li F."/>
        </authorList>
    </citation>
    <scope>NUCLEOTIDE SEQUENCE [LARGE SCALE GENOMIC DNA]</scope>
    <source>
        <strain evidence="6 7">HNM0947</strain>
    </source>
</reference>